<feature type="domain" description="RING-type" evidence="3">
    <location>
        <begin position="98"/>
        <end position="141"/>
    </location>
</feature>
<dbReference type="Gene3D" id="3.30.40.10">
    <property type="entry name" value="Zinc/RING finger domain, C3HC4 (zinc finger)"/>
    <property type="match status" value="1"/>
</dbReference>
<feature type="compositionally biased region" description="Acidic residues" evidence="2">
    <location>
        <begin position="27"/>
        <end position="38"/>
    </location>
</feature>
<dbReference type="STRING" id="981085.W9R870"/>
<reference evidence="5" key="1">
    <citation type="submission" date="2013-01" db="EMBL/GenBank/DDBJ databases">
        <title>Draft Genome Sequence of a Mulberry Tree, Morus notabilis C.K. Schneid.</title>
        <authorList>
            <person name="He N."/>
            <person name="Zhao S."/>
        </authorList>
    </citation>
    <scope>NUCLEOTIDE SEQUENCE</scope>
</reference>
<dbReference type="GO" id="GO:0036297">
    <property type="term" value="P:interstrand cross-link repair"/>
    <property type="evidence" value="ECO:0007669"/>
    <property type="project" value="InterPro"/>
</dbReference>
<keyword evidence="1" id="KW-0862">Zinc</keyword>
<dbReference type="PANTHER" id="PTHR16047">
    <property type="entry name" value="RFWD3 PROTEIN"/>
    <property type="match status" value="1"/>
</dbReference>
<dbReference type="EMBL" id="KE344693">
    <property type="protein sequence ID" value="EXB75882.1"/>
    <property type="molecule type" value="Genomic_DNA"/>
</dbReference>
<sequence>MADHFFSGVESPQNQNGELDDAAPIFVEEEEEEDGEGEGEAYLAYLQELGDEELRNEVHSEGDSHKRRIREAGEVCSSGDESSEENEWSGTQIDGLFCMEPWTSDGDHHICCLPCGHIYGMSCIKRWLKQRKNQGKCPQCNGKCVLKDVRKLFASRVVAVEEEAQKRADWSKNEAKWRNIEAELQLEVQRLREDTYLEGLLGDLPKGSSRSVNAGGVSQGKSVTGGVAAGWRSFDVDASNQILLFARSLLGMAAKHMLTKRFKSDGYPLRDIKHTHARNQGLLSCLSGDMLQIFIPSSGEERYLKDVTADVYHSLLVSYA</sequence>
<dbReference type="Pfam" id="PF13639">
    <property type="entry name" value="zf-RING_2"/>
    <property type="match status" value="1"/>
</dbReference>
<feature type="region of interest" description="Disordered" evidence="2">
    <location>
        <begin position="1"/>
        <end position="38"/>
    </location>
</feature>
<organism evidence="4 5">
    <name type="scientific">Morus notabilis</name>
    <dbReference type="NCBI Taxonomy" id="981085"/>
    <lineage>
        <taxon>Eukaryota</taxon>
        <taxon>Viridiplantae</taxon>
        <taxon>Streptophyta</taxon>
        <taxon>Embryophyta</taxon>
        <taxon>Tracheophyta</taxon>
        <taxon>Spermatophyta</taxon>
        <taxon>Magnoliopsida</taxon>
        <taxon>eudicotyledons</taxon>
        <taxon>Gunneridae</taxon>
        <taxon>Pentapetalae</taxon>
        <taxon>rosids</taxon>
        <taxon>fabids</taxon>
        <taxon>Rosales</taxon>
        <taxon>Moraceae</taxon>
        <taxon>Moreae</taxon>
        <taxon>Morus</taxon>
    </lineage>
</organism>
<proteinExistence type="predicted"/>
<dbReference type="GO" id="GO:0005634">
    <property type="term" value="C:nucleus"/>
    <property type="evidence" value="ECO:0007669"/>
    <property type="project" value="InterPro"/>
</dbReference>
<evidence type="ECO:0000313" key="4">
    <source>
        <dbReference type="EMBL" id="EXB75882.1"/>
    </source>
</evidence>
<protein>
    <submittedName>
        <fullName evidence="4">E3 ubiquitin-protein ligase RFWD3</fullName>
    </submittedName>
</protein>
<gene>
    <name evidence="4" type="ORF">L484_022559</name>
</gene>
<dbReference type="PROSITE" id="PS50089">
    <property type="entry name" value="ZF_RING_2"/>
    <property type="match status" value="1"/>
</dbReference>
<accession>W9R870</accession>
<evidence type="ECO:0000256" key="1">
    <source>
        <dbReference type="PROSITE-ProRule" id="PRU00175"/>
    </source>
</evidence>
<dbReference type="GO" id="GO:0008270">
    <property type="term" value="F:zinc ion binding"/>
    <property type="evidence" value="ECO:0007669"/>
    <property type="project" value="UniProtKB-KW"/>
</dbReference>
<dbReference type="PANTHER" id="PTHR16047:SF13">
    <property type="entry name" value="E3 UBIQUITIN-PROTEIN LIGASE RFWD3"/>
    <property type="match status" value="1"/>
</dbReference>
<name>W9R870_9ROSA</name>
<keyword evidence="5" id="KW-1185">Reference proteome</keyword>
<evidence type="ECO:0000313" key="5">
    <source>
        <dbReference type="Proteomes" id="UP000030645"/>
    </source>
</evidence>
<dbReference type="CDD" id="cd16450">
    <property type="entry name" value="mRING-C3HGC3_RFWD3"/>
    <property type="match status" value="1"/>
</dbReference>
<evidence type="ECO:0000256" key="2">
    <source>
        <dbReference type="SAM" id="MobiDB-lite"/>
    </source>
</evidence>
<dbReference type="InterPro" id="IPR013083">
    <property type="entry name" value="Znf_RING/FYVE/PHD"/>
</dbReference>
<dbReference type="Proteomes" id="UP000030645">
    <property type="component" value="Unassembled WGS sequence"/>
</dbReference>
<keyword evidence="1" id="KW-0479">Metal-binding</keyword>
<keyword evidence="1" id="KW-0863">Zinc-finger</keyword>
<dbReference type="GO" id="GO:0004842">
    <property type="term" value="F:ubiquitin-protein transferase activity"/>
    <property type="evidence" value="ECO:0007669"/>
    <property type="project" value="InterPro"/>
</dbReference>
<dbReference type="GO" id="GO:0016567">
    <property type="term" value="P:protein ubiquitination"/>
    <property type="evidence" value="ECO:0007669"/>
    <property type="project" value="InterPro"/>
</dbReference>
<dbReference type="InterPro" id="IPR001841">
    <property type="entry name" value="Znf_RING"/>
</dbReference>
<dbReference type="InterPro" id="IPR037381">
    <property type="entry name" value="RFWD3"/>
</dbReference>
<dbReference type="AlphaFoldDB" id="W9R870"/>
<dbReference type="eggNOG" id="KOG1645">
    <property type="taxonomic scope" value="Eukaryota"/>
</dbReference>
<dbReference type="SUPFAM" id="SSF57850">
    <property type="entry name" value="RING/U-box"/>
    <property type="match status" value="1"/>
</dbReference>
<evidence type="ECO:0000259" key="3">
    <source>
        <dbReference type="PROSITE" id="PS50089"/>
    </source>
</evidence>